<feature type="transmembrane region" description="Helical" evidence="1">
    <location>
        <begin position="127"/>
        <end position="148"/>
    </location>
</feature>
<accession>A0A3D8GL22</accession>
<dbReference type="RefSeq" id="WP_115453715.1">
    <property type="nucleotide sequence ID" value="NZ_QNQT01000013.1"/>
</dbReference>
<dbReference type="EMBL" id="QNQT01000013">
    <property type="protein sequence ID" value="RDU35145.1"/>
    <property type="molecule type" value="Genomic_DNA"/>
</dbReference>
<dbReference type="OrthoDB" id="9795105at2"/>
<feature type="transmembrane region" description="Helical" evidence="1">
    <location>
        <begin position="55"/>
        <end position="72"/>
    </location>
</feature>
<keyword evidence="1" id="KW-1133">Transmembrane helix</keyword>
<feature type="transmembrane region" description="Helical" evidence="1">
    <location>
        <begin position="20"/>
        <end position="43"/>
    </location>
</feature>
<proteinExistence type="predicted"/>
<dbReference type="AlphaFoldDB" id="A0A3D8GL22"/>
<evidence type="ECO:0000256" key="1">
    <source>
        <dbReference type="SAM" id="Phobius"/>
    </source>
</evidence>
<comment type="caution">
    <text evidence="2">The sequence shown here is derived from an EMBL/GenBank/DDBJ whole genome shotgun (WGS) entry which is preliminary data.</text>
</comment>
<keyword evidence="3" id="KW-1185">Reference proteome</keyword>
<dbReference type="Pfam" id="PF20617">
    <property type="entry name" value="DUF6803"/>
    <property type="match status" value="1"/>
</dbReference>
<sequence length="161" mass="17901">MNMTHYMGLLADNQPWNLLIFMAAVVILAETIAITELGILFTGSYNGRLRKVNKISSIIAGIYFSGIFVYLMKNAWLPLTLNGGWHGWIDFVAVTFYLLGIVPLLGMALLDMGIVMKNSPERRKMKLHVSFVGLFLIVAHVAMIFGMLDPTLGGGHDMHNM</sequence>
<keyword evidence="1" id="KW-0472">Membrane</keyword>
<evidence type="ECO:0000313" key="3">
    <source>
        <dbReference type="Proteomes" id="UP000257144"/>
    </source>
</evidence>
<dbReference type="Proteomes" id="UP000257144">
    <property type="component" value="Unassembled WGS sequence"/>
</dbReference>
<reference evidence="2 3" key="1">
    <citation type="submission" date="2018-07" db="EMBL/GenBank/DDBJ databases">
        <title>Bacillus sp. YLB-04 draft genome sequence.</title>
        <authorList>
            <person name="Yu L."/>
            <person name="Tang X."/>
        </authorList>
    </citation>
    <scope>NUCLEOTIDE SEQUENCE [LARGE SCALE GENOMIC DNA]</scope>
    <source>
        <strain evidence="2 3">YLB-04</strain>
    </source>
</reference>
<protein>
    <submittedName>
        <fullName evidence="2">Permease</fullName>
    </submittedName>
</protein>
<dbReference type="InterPro" id="IPR046547">
    <property type="entry name" value="DUF6803"/>
</dbReference>
<organism evidence="2 3">
    <name type="scientific">Neobacillus piezotolerans</name>
    <dbReference type="NCBI Taxonomy" id="2259171"/>
    <lineage>
        <taxon>Bacteria</taxon>
        <taxon>Bacillati</taxon>
        <taxon>Bacillota</taxon>
        <taxon>Bacilli</taxon>
        <taxon>Bacillales</taxon>
        <taxon>Bacillaceae</taxon>
        <taxon>Neobacillus</taxon>
    </lineage>
</organism>
<gene>
    <name evidence="2" type="ORF">DRW41_19560</name>
</gene>
<feature type="transmembrane region" description="Helical" evidence="1">
    <location>
        <begin position="92"/>
        <end position="115"/>
    </location>
</feature>
<keyword evidence="1" id="KW-0812">Transmembrane</keyword>
<name>A0A3D8GL22_9BACI</name>
<evidence type="ECO:0000313" key="2">
    <source>
        <dbReference type="EMBL" id="RDU35145.1"/>
    </source>
</evidence>